<dbReference type="OrthoDB" id="1049195at2759"/>
<gene>
    <name evidence="5" type="ORF">KASA_0J02860G</name>
</gene>
<dbReference type="SMART" id="SM00360">
    <property type="entry name" value="RRM"/>
    <property type="match status" value="3"/>
</dbReference>
<dbReference type="STRING" id="1789683.A0A1X7R8D8"/>
<dbReference type="Pfam" id="PF00076">
    <property type="entry name" value="RRM_1"/>
    <property type="match status" value="3"/>
</dbReference>
<dbReference type="PANTHER" id="PTHR48025">
    <property type="entry name" value="OS02G0815200 PROTEIN"/>
    <property type="match status" value="1"/>
</dbReference>
<dbReference type="CDD" id="cd21606">
    <property type="entry name" value="RRM2_HRB1_GBP2"/>
    <property type="match status" value="1"/>
</dbReference>
<evidence type="ECO:0000313" key="5">
    <source>
        <dbReference type="EMBL" id="SMN21937.1"/>
    </source>
</evidence>
<dbReference type="InterPro" id="IPR012677">
    <property type="entry name" value="Nucleotide-bd_a/b_plait_sf"/>
</dbReference>
<dbReference type="GO" id="GO:0005634">
    <property type="term" value="C:nucleus"/>
    <property type="evidence" value="ECO:0007669"/>
    <property type="project" value="TreeGrafter"/>
</dbReference>
<dbReference type="PROSITE" id="PS50102">
    <property type="entry name" value="RRM"/>
    <property type="match status" value="3"/>
</dbReference>
<dbReference type="Gene3D" id="3.30.70.330">
    <property type="match status" value="3"/>
</dbReference>
<dbReference type="PANTHER" id="PTHR48025:SF1">
    <property type="entry name" value="RRM DOMAIN-CONTAINING PROTEIN"/>
    <property type="match status" value="1"/>
</dbReference>
<dbReference type="EMBL" id="FXLY01000009">
    <property type="protein sequence ID" value="SMN21937.1"/>
    <property type="molecule type" value="Genomic_DNA"/>
</dbReference>
<reference evidence="5 6" key="1">
    <citation type="submission" date="2017-04" db="EMBL/GenBank/DDBJ databases">
        <authorList>
            <person name="Afonso C.L."/>
            <person name="Miller P.J."/>
            <person name="Scott M.A."/>
            <person name="Spackman E."/>
            <person name="Goraichik I."/>
            <person name="Dimitrov K.M."/>
            <person name="Suarez D.L."/>
            <person name="Swayne D.E."/>
        </authorList>
    </citation>
    <scope>NUCLEOTIDE SEQUENCE [LARGE SCALE GENOMIC DNA]</scope>
</reference>
<feature type="region of interest" description="Disordered" evidence="3">
    <location>
        <begin position="1"/>
        <end position="74"/>
    </location>
</feature>
<dbReference type="Proteomes" id="UP000196158">
    <property type="component" value="Unassembled WGS sequence"/>
</dbReference>
<dbReference type="CDD" id="cd21607">
    <property type="entry name" value="RRM3_HRB1_GBP2"/>
    <property type="match status" value="1"/>
</dbReference>
<feature type="compositionally biased region" description="Basic residues" evidence="3">
    <location>
        <begin position="40"/>
        <end position="53"/>
    </location>
</feature>
<dbReference type="SUPFAM" id="SSF54928">
    <property type="entry name" value="RNA-binding domain, RBD"/>
    <property type="match status" value="2"/>
</dbReference>
<dbReference type="GO" id="GO:0003729">
    <property type="term" value="F:mRNA binding"/>
    <property type="evidence" value="ECO:0007669"/>
    <property type="project" value="TreeGrafter"/>
</dbReference>
<organism evidence="5 6">
    <name type="scientific">Maudiozyma saulgeensis</name>
    <dbReference type="NCBI Taxonomy" id="1789683"/>
    <lineage>
        <taxon>Eukaryota</taxon>
        <taxon>Fungi</taxon>
        <taxon>Dikarya</taxon>
        <taxon>Ascomycota</taxon>
        <taxon>Saccharomycotina</taxon>
        <taxon>Saccharomycetes</taxon>
        <taxon>Saccharomycetales</taxon>
        <taxon>Saccharomycetaceae</taxon>
        <taxon>Maudiozyma</taxon>
    </lineage>
</organism>
<feature type="domain" description="RRM" evidence="4">
    <location>
        <begin position="349"/>
        <end position="426"/>
    </location>
</feature>
<protein>
    <submittedName>
        <fullName evidence="5">Similar to Saccharomyces cerevisiae YCL011C GBP2 Poly(A+) RNA-binding protein, involved in the export of mRNAs from the nucleus to the cytoplasm</fullName>
    </submittedName>
</protein>
<accession>A0A1X7R8D8</accession>
<evidence type="ECO:0000256" key="3">
    <source>
        <dbReference type="SAM" id="MobiDB-lite"/>
    </source>
</evidence>
<feature type="compositionally biased region" description="Basic and acidic residues" evidence="3">
    <location>
        <begin position="65"/>
        <end position="74"/>
    </location>
</feature>
<keyword evidence="6" id="KW-1185">Reference proteome</keyword>
<evidence type="ECO:0000259" key="4">
    <source>
        <dbReference type="PROSITE" id="PS50102"/>
    </source>
</evidence>
<keyword evidence="1 2" id="KW-0694">RNA-binding</keyword>
<sequence>MDQALGDYNNAGNQRSRSRSPSRRRMSFDYSDAQGSFGGRPRRARRGGRRGRGGRGGFEYGSSRDSFRDMPPRREMVPERNYDNSIFIGNLSFDSTEDDLRDFFQPVGEIVSTEIIRRRGRHKGMGTVEFTNTAAVDDAINRFNNVNFMGRDLFIKQDQPPPNKRAAPLSIHERIQPNDAYGANNNYDPYYDNQDYGFAPPPRKQVQPPQERSPAFEVFIINLPYSFSWQDLKDLFRECGNVLRADIDLDYNGYSKGFGNVFYGSEEEMFRAIDTFNGYNLQGRILEVREGRSNRQFRQPRRESYHETNDRLAYAERIPPENINDNGLPLEQPPSTFTEGVIGNGERNSLVYCTGLPLSTSANDLYELFESLGRVHHAELSYDSTGAPTGAAVVDYEDISSADLCVSKLNNYNYGGQDLSVSFAQRTN</sequence>
<dbReference type="AlphaFoldDB" id="A0A1X7R8D8"/>
<evidence type="ECO:0000313" key="6">
    <source>
        <dbReference type="Proteomes" id="UP000196158"/>
    </source>
</evidence>
<proteinExistence type="predicted"/>
<dbReference type="InterPro" id="IPR050502">
    <property type="entry name" value="Euk_RNA-bind_prot"/>
</dbReference>
<evidence type="ECO:0000256" key="1">
    <source>
        <dbReference type="ARBA" id="ARBA00022884"/>
    </source>
</evidence>
<dbReference type="InterPro" id="IPR000504">
    <property type="entry name" value="RRM_dom"/>
</dbReference>
<dbReference type="FunFam" id="3.30.70.330:FF:000362">
    <property type="entry name" value="GBP2p Poly(A+) RNA-binding protein"/>
    <property type="match status" value="1"/>
</dbReference>
<feature type="compositionally biased region" description="Basic residues" evidence="3">
    <location>
        <begin position="16"/>
        <end position="25"/>
    </location>
</feature>
<evidence type="ECO:0000256" key="2">
    <source>
        <dbReference type="PROSITE-ProRule" id="PRU00176"/>
    </source>
</evidence>
<feature type="domain" description="RRM" evidence="4">
    <location>
        <begin position="84"/>
        <end position="160"/>
    </location>
</feature>
<feature type="domain" description="RRM" evidence="4">
    <location>
        <begin position="216"/>
        <end position="293"/>
    </location>
</feature>
<dbReference type="InterPro" id="IPR035979">
    <property type="entry name" value="RBD_domain_sf"/>
</dbReference>
<name>A0A1X7R8D8_9SACH</name>